<dbReference type="InterPro" id="IPR000719">
    <property type="entry name" value="Prot_kinase_dom"/>
</dbReference>
<dbReference type="PANTHER" id="PTHR24351">
    <property type="entry name" value="RIBOSOMAL PROTEIN S6 KINASE"/>
    <property type="match status" value="1"/>
</dbReference>
<reference evidence="7 8" key="1">
    <citation type="journal article" date="2016" name="Mol. Biol. Evol.">
        <title>Comparative Genomics of Early-Diverging Mushroom-Forming Fungi Provides Insights into the Origins of Lignocellulose Decay Capabilities.</title>
        <authorList>
            <person name="Nagy L.G."/>
            <person name="Riley R."/>
            <person name="Tritt A."/>
            <person name="Adam C."/>
            <person name="Daum C."/>
            <person name="Floudas D."/>
            <person name="Sun H."/>
            <person name="Yadav J.S."/>
            <person name="Pangilinan J."/>
            <person name="Larsson K.H."/>
            <person name="Matsuura K."/>
            <person name="Barry K."/>
            <person name="Labutti K."/>
            <person name="Kuo R."/>
            <person name="Ohm R.A."/>
            <person name="Bhattacharya S.S."/>
            <person name="Shirouzu T."/>
            <person name="Yoshinaga Y."/>
            <person name="Martin F.M."/>
            <person name="Grigoriev I.V."/>
            <person name="Hibbett D.S."/>
        </authorList>
    </citation>
    <scope>NUCLEOTIDE SEQUENCE [LARGE SCALE GENOMIC DNA]</scope>
    <source>
        <strain evidence="7 8">CBS 109695</strain>
    </source>
</reference>
<accession>A0A166BUV9</accession>
<evidence type="ECO:0000256" key="5">
    <source>
        <dbReference type="ARBA" id="ARBA00022840"/>
    </source>
</evidence>
<proteinExistence type="predicted"/>
<dbReference type="EMBL" id="KV417639">
    <property type="protein sequence ID" value="KZP12999.1"/>
    <property type="molecule type" value="Genomic_DNA"/>
</dbReference>
<evidence type="ECO:0000313" key="7">
    <source>
        <dbReference type="EMBL" id="KZP12999.1"/>
    </source>
</evidence>
<dbReference type="InterPro" id="IPR011009">
    <property type="entry name" value="Kinase-like_dom_sf"/>
</dbReference>
<name>A0A166BUV9_9AGAM</name>
<dbReference type="PROSITE" id="PS50011">
    <property type="entry name" value="PROTEIN_KINASE_DOM"/>
    <property type="match status" value="1"/>
</dbReference>
<dbReference type="AlphaFoldDB" id="A0A166BUV9"/>
<keyword evidence="3" id="KW-0547">Nucleotide-binding</keyword>
<protein>
    <submittedName>
        <fullName evidence="7">Kinase-like protein</fullName>
    </submittedName>
</protein>
<dbReference type="Pfam" id="PF00069">
    <property type="entry name" value="Pkinase"/>
    <property type="match status" value="1"/>
</dbReference>
<dbReference type="STRING" id="436010.A0A166BUV9"/>
<evidence type="ECO:0000256" key="3">
    <source>
        <dbReference type="ARBA" id="ARBA00022741"/>
    </source>
</evidence>
<dbReference type="GO" id="GO:0005524">
    <property type="term" value="F:ATP binding"/>
    <property type="evidence" value="ECO:0007669"/>
    <property type="project" value="UniProtKB-KW"/>
</dbReference>
<dbReference type="Proteomes" id="UP000076532">
    <property type="component" value="Unassembled WGS sequence"/>
</dbReference>
<evidence type="ECO:0000259" key="6">
    <source>
        <dbReference type="PROSITE" id="PS50011"/>
    </source>
</evidence>
<keyword evidence="8" id="KW-1185">Reference proteome</keyword>
<dbReference type="SUPFAM" id="SSF56112">
    <property type="entry name" value="Protein kinase-like (PK-like)"/>
    <property type="match status" value="1"/>
</dbReference>
<keyword evidence="2" id="KW-0808">Transferase</keyword>
<dbReference type="Gene3D" id="1.10.510.10">
    <property type="entry name" value="Transferase(Phosphotransferase) domain 1"/>
    <property type="match status" value="1"/>
</dbReference>
<evidence type="ECO:0000256" key="1">
    <source>
        <dbReference type="ARBA" id="ARBA00022527"/>
    </source>
</evidence>
<feature type="non-terminal residue" evidence="7">
    <location>
        <position position="91"/>
    </location>
</feature>
<dbReference type="OrthoDB" id="193860at2759"/>
<feature type="domain" description="Protein kinase" evidence="6">
    <location>
        <begin position="1"/>
        <end position="91"/>
    </location>
</feature>
<keyword evidence="4" id="KW-0418">Kinase</keyword>
<gene>
    <name evidence="7" type="ORF">FIBSPDRAFT_695385</name>
</gene>
<dbReference type="InterPro" id="IPR008271">
    <property type="entry name" value="Ser/Thr_kinase_AS"/>
</dbReference>
<evidence type="ECO:0000313" key="8">
    <source>
        <dbReference type="Proteomes" id="UP000076532"/>
    </source>
</evidence>
<dbReference type="PROSITE" id="PS00108">
    <property type="entry name" value="PROTEIN_KINASE_ST"/>
    <property type="match status" value="1"/>
</dbReference>
<evidence type="ECO:0000256" key="2">
    <source>
        <dbReference type="ARBA" id="ARBA00022679"/>
    </source>
</evidence>
<keyword evidence="5" id="KW-0067">ATP-binding</keyword>
<sequence length="91" mass="9608">LQSLHELGIVHRDLKPENVLVTPNGHIAVADFGLAKQFAAGPVGAEMEMFECLGTPGYFAPEVMSCTPAAGYTGAVDIWGYGIILMEMALG</sequence>
<feature type="non-terminal residue" evidence="7">
    <location>
        <position position="1"/>
    </location>
</feature>
<keyword evidence="1" id="KW-0723">Serine/threonine-protein kinase</keyword>
<evidence type="ECO:0000256" key="4">
    <source>
        <dbReference type="ARBA" id="ARBA00022777"/>
    </source>
</evidence>
<dbReference type="GO" id="GO:0004674">
    <property type="term" value="F:protein serine/threonine kinase activity"/>
    <property type="evidence" value="ECO:0007669"/>
    <property type="project" value="UniProtKB-KW"/>
</dbReference>
<organism evidence="7 8">
    <name type="scientific">Athelia psychrophila</name>
    <dbReference type="NCBI Taxonomy" id="1759441"/>
    <lineage>
        <taxon>Eukaryota</taxon>
        <taxon>Fungi</taxon>
        <taxon>Dikarya</taxon>
        <taxon>Basidiomycota</taxon>
        <taxon>Agaricomycotina</taxon>
        <taxon>Agaricomycetes</taxon>
        <taxon>Agaricomycetidae</taxon>
        <taxon>Atheliales</taxon>
        <taxon>Atheliaceae</taxon>
        <taxon>Athelia</taxon>
    </lineage>
</organism>